<dbReference type="InterPro" id="IPR059000">
    <property type="entry name" value="ATPase_P-type_domA"/>
</dbReference>
<keyword evidence="10 11" id="KW-0472">Membrane</keyword>
<evidence type="ECO:0000256" key="6">
    <source>
        <dbReference type="ARBA" id="ARBA00022840"/>
    </source>
</evidence>
<dbReference type="OrthoDB" id="48943at2759"/>
<dbReference type="InterPro" id="IPR023298">
    <property type="entry name" value="ATPase_P-typ_TM_dom_sf"/>
</dbReference>
<evidence type="ECO:0000256" key="11">
    <source>
        <dbReference type="SAM" id="Phobius"/>
    </source>
</evidence>
<dbReference type="Gene3D" id="2.70.150.10">
    <property type="entry name" value="Calcium-transporting ATPase, cytoplasmic transduction domain A"/>
    <property type="match status" value="2"/>
</dbReference>
<accession>A0A5J4W8F5</accession>
<evidence type="ECO:0000256" key="4">
    <source>
        <dbReference type="ARBA" id="ARBA00022723"/>
    </source>
</evidence>
<dbReference type="SUPFAM" id="SSF81665">
    <property type="entry name" value="Calcium ATPase, transmembrane domain M"/>
    <property type="match status" value="1"/>
</dbReference>
<feature type="transmembrane region" description="Helical" evidence="11">
    <location>
        <begin position="239"/>
        <end position="258"/>
    </location>
</feature>
<name>A0A5J4W8F5_9EUKA</name>
<reference evidence="13 14" key="1">
    <citation type="submission" date="2019-03" db="EMBL/GenBank/DDBJ databases">
        <title>Single cell metagenomics reveals metabolic interactions within the superorganism composed of flagellate Streblomastix strix and complex community of Bacteroidetes bacteria on its surface.</title>
        <authorList>
            <person name="Treitli S.C."/>
            <person name="Kolisko M."/>
            <person name="Husnik F."/>
            <person name="Keeling P."/>
            <person name="Hampl V."/>
        </authorList>
    </citation>
    <scope>NUCLEOTIDE SEQUENCE [LARGE SCALE GENOMIC DNA]</scope>
    <source>
        <strain evidence="13">ST1C</strain>
    </source>
</reference>
<dbReference type="InterPro" id="IPR006544">
    <property type="entry name" value="P-type_TPase_V"/>
</dbReference>
<evidence type="ECO:0000256" key="3">
    <source>
        <dbReference type="ARBA" id="ARBA00022692"/>
    </source>
</evidence>
<dbReference type="GO" id="GO:0016020">
    <property type="term" value="C:membrane"/>
    <property type="evidence" value="ECO:0007669"/>
    <property type="project" value="UniProtKB-SubCell"/>
</dbReference>
<keyword evidence="9 11" id="KW-1133">Transmembrane helix</keyword>
<dbReference type="InterPro" id="IPR023299">
    <property type="entry name" value="ATPase_P-typ_cyto_dom_N"/>
</dbReference>
<dbReference type="Gene3D" id="3.40.1110.10">
    <property type="entry name" value="Calcium-transporting ATPase, cytoplasmic domain N"/>
    <property type="match status" value="1"/>
</dbReference>
<comment type="subcellular location">
    <subcellularLocation>
        <location evidence="1">Membrane</location>
        <topology evidence="1">Multi-pass membrane protein</topology>
    </subcellularLocation>
</comment>
<dbReference type="Gene3D" id="1.20.1110.10">
    <property type="entry name" value="Calcium-transporting ATPase, transmembrane domain"/>
    <property type="match status" value="1"/>
</dbReference>
<comment type="similarity">
    <text evidence="2">Belongs to the cation transport ATPase (P-type) (TC 3.A.3) family. Type V subfamily.</text>
</comment>
<keyword evidence="3 11" id="KW-0812">Transmembrane</keyword>
<keyword evidence="5" id="KW-0547">Nucleotide-binding</keyword>
<dbReference type="AlphaFoldDB" id="A0A5J4W8F5"/>
<evidence type="ECO:0000256" key="10">
    <source>
        <dbReference type="ARBA" id="ARBA00023136"/>
    </source>
</evidence>
<dbReference type="PROSITE" id="PS00154">
    <property type="entry name" value="ATPASE_E1_E2"/>
    <property type="match status" value="1"/>
</dbReference>
<dbReference type="InterPro" id="IPR023214">
    <property type="entry name" value="HAD_sf"/>
</dbReference>
<evidence type="ECO:0000256" key="9">
    <source>
        <dbReference type="ARBA" id="ARBA00022989"/>
    </source>
</evidence>
<evidence type="ECO:0000256" key="7">
    <source>
        <dbReference type="ARBA" id="ARBA00022842"/>
    </source>
</evidence>
<sequence length="430" mass="48879">MKLRRIVPLKRIPLQLRWDICFFSIYILLIIVILELTSAAQKRWNMQKIRQMTSGPKTYLTLRENKWIDVIHPTRSFNHNEIDNTLSCDVVLLAGRVVVNESLLTGESMPVVKEGLITIPKDQWNNNLDPKSIIGKQHILLAGTSLLQIVTTDKLYDNTKEVNIKRKNVENKEKMKDNKGEYQFNNPTINTIDPSKYICPDGGCPAIVTRTGFSTTQGKLLRAIVFFSENISANSSESFIFMLMMMVVAVITGVYVYINAKREHTPPFQLFLRLSEIVTSVIPPQLPIQLSIAVNTAIQSLQKRGIFCTEPFRIQDAARIDLVCFDKTGTLTEDKLIVEGIVNDLEANGKFNQKVSRQKNKLMLKSVHECKDETILVLAGCHSLSIIENDPNIHIKEKNNQKLIGDPLERVAFESTGCTFINNCQNKYWK</sequence>
<dbReference type="GO" id="GO:0019829">
    <property type="term" value="F:ATPase-coupled monoatomic cation transmembrane transporter activity"/>
    <property type="evidence" value="ECO:0007669"/>
    <property type="project" value="TreeGrafter"/>
</dbReference>
<protein>
    <submittedName>
        <fullName evidence="13">Putative Manganese-transporting ATPase</fullName>
    </submittedName>
</protein>
<dbReference type="GO" id="GO:0140358">
    <property type="term" value="F:P-type transmembrane transporter activity"/>
    <property type="evidence" value="ECO:0007669"/>
    <property type="project" value="InterPro"/>
</dbReference>
<dbReference type="InterPro" id="IPR018303">
    <property type="entry name" value="ATPase_P-typ_P_site"/>
</dbReference>
<dbReference type="GO" id="GO:0005524">
    <property type="term" value="F:ATP binding"/>
    <property type="evidence" value="ECO:0007669"/>
    <property type="project" value="UniProtKB-KW"/>
</dbReference>
<gene>
    <name evidence="13" type="ORF">EZS28_013294</name>
</gene>
<keyword evidence="4" id="KW-0479">Metal-binding</keyword>
<dbReference type="InterPro" id="IPR001757">
    <property type="entry name" value="P_typ_ATPase"/>
</dbReference>
<keyword evidence="7" id="KW-0460">Magnesium</keyword>
<dbReference type="Proteomes" id="UP000324800">
    <property type="component" value="Unassembled WGS sequence"/>
</dbReference>
<dbReference type="Pfam" id="PF00122">
    <property type="entry name" value="E1-E2_ATPase"/>
    <property type="match status" value="1"/>
</dbReference>
<evidence type="ECO:0000259" key="12">
    <source>
        <dbReference type="Pfam" id="PF00122"/>
    </source>
</evidence>
<evidence type="ECO:0000313" key="13">
    <source>
        <dbReference type="EMBL" id="KAA6391178.1"/>
    </source>
</evidence>
<organism evidence="13 14">
    <name type="scientific">Streblomastix strix</name>
    <dbReference type="NCBI Taxonomy" id="222440"/>
    <lineage>
        <taxon>Eukaryota</taxon>
        <taxon>Metamonada</taxon>
        <taxon>Preaxostyla</taxon>
        <taxon>Oxymonadida</taxon>
        <taxon>Streblomastigidae</taxon>
        <taxon>Streblomastix</taxon>
    </lineage>
</organism>
<dbReference type="EMBL" id="SNRW01002965">
    <property type="protein sequence ID" value="KAA6391178.1"/>
    <property type="molecule type" value="Genomic_DNA"/>
</dbReference>
<dbReference type="PANTHER" id="PTHR45630">
    <property type="entry name" value="CATION-TRANSPORTING ATPASE-RELATED"/>
    <property type="match status" value="1"/>
</dbReference>
<feature type="transmembrane region" description="Helical" evidence="11">
    <location>
        <begin position="20"/>
        <end position="40"/>
    </location>
</feature>
<dbReference type="GO" id="GO:0016887">
    <property type="term" value="F:ATP hydrolysis activity"/>
    <property type="evidence" value="ECO:0007669"/>
    <property type="project" value="InterPro"/>
</dbReference>
<evidence type="ECO:0000256" key="8">
    <source>
        <dbReference type="ARBA" id="ARBA00022967"/>
    </source>
</evidence>
<keyword evidence="6" id="KW-0067">ATP-binding</keyword>
<evidence type="ECO:0000256" key="2">
    <source>
        <dbReference type="ARBA" id="ARBA00006000"/>
    </source>
</evidence>
<dbReference type="SUPFAM" id="SSF81653">
    <property type="entry name" value="Calcium ATPase, transduction domain A"/>
    <property type="match status" value="1"/>
</dbReference>
<dbReference type="GO" id="GO:0046872">
    <property type="term" value="F:metal ion binding"/>
    <property type="evidence" value="ECO:0007669"/>
    <property type="project" value="UniProtKB-KW"/>
</dbReference>
<evidence type="ECO:0000313" key="14">
    <source>
        <dbReference type="Proteomes" id="UP000324800"/>
    </source>
</evidence>
<dbReference type="InterPro" id="IPR008250">
    <property type="entry name" value="ATPase_P-typ_transduc_dom_A_sf"/>
</dbReference>
<dbReference type="NCBIfam" id="TIGR01494">
    <property type="entry name" value="ATPase_P-type"/>
    <property type="match status" value="1"/>
</dbReference>
<evidence type="ECO:0000256" key="5">
    <source>
        <dbReference type="ARBA" id="ARBA00022741"/>
    </source>
</evidence>
<proteinExistence type="inferred from homology"/>
<evidence type="ECO:0000256" key="1">
    <source>
        <dbReference type="ARBA" id="ARBA00004141"/>
    </source>
</evidence>
<keyword evidence="8" id="KW-1278">Translocase</keyword>
<feature type="domain" description="P-type ATPase A" evidence="12">
    <location>
        <begin position="84"/>
        <end position="148"/>
    </location>
</feature>
<dbReference type="Gene3D" id="3.40.50.1000">
    <property type="entry name" value="HAD superfamily/HAD-like"/>
    <property type="match status" value="1"/>
</dbReference>
<comment type="caution">
    <text evidence="13">The sequence shown here is derived from an EMBL/GenBank/DDBJ whole genome shotgun (WGS) entry which is preliminary data.</text>
</comment>
<dbReference type="PRINTS" id="PR00119">
    <property type="entry name" value="CATATPASE"/>
</dbReference>